<dbReference type="EMBL" id="MWMH01000001">
    <property type="protein sequence ID" value="OOP74804.1"/>
    <property type="molecule type" value="Genomic_DNA"/>
</dbReference>
<evidence type="ECO:0000313" key="14">
    <source>
        <dbReference type="Proteomes" id="UP000190959"/>
    </source>
</evidence>
<comment type="caution">
    <text evidence="13">The sequence shown here is derived from an EMBL/GenBank/DDBJ whole genome shotgun (WGS) entry which is preliminary data.</text>
</comment>
<dbReference type="InterPro" id="IPR004089">
    <property type="entry name" value="MCPsignal_dom"/>
</dbReference>
<dbReference type="SUPFAM" id="SSF58104">
    <property type="entry name" value="Methyl-accepting chemotaxis protein (MCP) signaling domain"/>
    <property type="match status" value="1"/>
</dbReference>
<dbReference type="GO" id="GO:0006935">
    <property type="term" value="P:chemotaxis"/>
    <property type="evidence" value="ECO:0007669"/>
    <property type="project" value="UniProtKB-KW"/>
</dbReference>
<evidence type="ECO:0000256" key="3">
    <source>
        <dbReference type="ARBA" id="ARBA00022500"/>
    </source>
</evidence>
<reference evidence="13 14" key="1">
    <citation type="submission" date="2017-02" db="EMBL/GenBank/DDBJ databases">
        <title>Genome sequence of Clostridium beijerinckii Br21.</title>
        <authorList>
            <person name="Fonseca B.C."/>
            <person name="Guazzaroni M.E."/>
            <person name="Riano-Pachon D.M."/>
            <person name="Reginatto V."/>
        </authorList>
    </citation>
    <scope>NUCLEOTIDE SEQUENCE [LARGE SCALE GENOMIC DNA]</scope>
    <source>
        <strain evidence="13 14">Br21</strain>
    </source>
</reference>
<evidence type="ECO:0000256" key="5">
    <source>
        <dbReference type="ARBA" id="ARBA00022989"/>
    </source>
</evidence>
<protein>
    <submittedName>
        <fullName evidence="13">Methyl-accepting chemotaxis protein</fullName>
    </submittedName>
</protein>
<dbReference type="PANTHER" id="PTHR32089">
    <property type="entry name" value="METHYL-ACCEPTING CHEMOTAXIS PROTEIN MCPB"/>
    <property type="match status" value="1"/>
</dbReference>
<gene>
    <name evidence="13" type="ORF">CBEIBR21_01160</name>
</gene>
<evidence type="ECO:0000259" key="12">
    <source>
        <dbReference type="PROSITE" id="PS50885"/>
    </source>
</evidence>
<keyword evidence="6 10" id="KW-0472">Membrane</keyword>
<evidence type="ECO:0000256" key="10">
    <source>
        <dbReference type="SAM" id="Phobius"/>
    </source>
</evidence>
<dbReference type="CDD" id="cd06225">
    <property type="entry name" value="HAMP"/>
    <property type="match status" value="1"/>
</dbReference>
<dbReference type="GO" id="GO:0007165">
    <property type="term" value="P:signal transduction"/>
    <property type="evidence" value="ECO:0007669"/>
    <property type="project" value="UniProtKB-KW"/>
</dbReference>
<dbReference type="GO" id="GO:0005886">
    <property type="term" value="C:plasma membrane"/>
    <property type="evidence" value="ECO:0007669"/>
    <property type="project" value="UniProtKB-SubCell"/>
</dbReference>
<dbReference type="Gene3D" id="6.10.340.10">
    <property type="match status" value="1"/>
</dbReference>
<feature type="transmembrane region" description="Helical" evidence="10">
    <location>
        <begin position="41"/>
        <end position="61"/>
    </location>
</feature>
<evidence type="ECO:0000256" key="4">
    <source>
        <dbReference type="ARBA" id="ARBA00022692"/>
    </source>
</evidence>
<feature type="domain" description="HAMP" evidence="12">
    <location>
        <begin position="343"/>
        <end position="395"/>
    </location>
</feature>
<evidence type="ECO:0000259" key="11">
    <source>
        <dbReference type="PROSITE" id="PS50111"/>
    </source>
</evidence>
<dbReference type="Pfam" id="PF02743">
    <property type="entry name" value="dCache_1"/>
    <property type="match status" value="1"/>
</dbReference>
<keyword evidence="5 10" id="KW-1133">Transmembrane helix</keyword>
<keyword evidence="3" id="KW-0145">Chemotaxis</keyword>
<evidence type="ECO:0000256" key="9">
    <source>
        <dbReference type="PROSITE-ProRule" id="PRU00284"/>
    </source>
</evidence>
<keyword evidence="4 10" id="KW-0812">Transmembrane</keyword>
<comment type="subcellular location">
    <subcellularLocation>
        <location evidence="1">Cell membrane</location>
        <topology evidence="1">Multi-pass membrane protein</topology>
    </subcellularLocation>
</comment>
<accession>A0A1S9NB83</accession>
<dbReference type="InterPro" id="IPR003660">
    <property type="entry name" value="HAMP_dom"/>
</dbReference>
<dbReference type="Gene3D" id="1.10.287.950">
    <property type="entry name" value="Methyl-accepting chemotaxis protein"/>
    <property type="match status" value="1"/>
</dbReference>
<dbReference type="PROSITE" id="PS50885">
    <property type="entry name" value="HAMP"/>
    <property type="match status" value="1"/>
</dbReference>
<evidence type="ECO:0000313" key="13">
    <source>
        <dbReference type="EMBL" id="OOP74804.1"/>
    </source>
</evidence>
<dbReference type="SMART" id="SM00304">
    <property type="entry name" value="HAMP"/>
    <property type="match status" value="1"/>
</dbReference>
<dbReference type="PROSITE" id="PS50111">
    <property type="entry name" value="CHEMOTAXIS_TRANSDUC_2"/>
    <property type="match status" value="1"/>
</dbReference>
<evidence type="ECO:0000256" key="7">
    <source>
        <dbReference type="ARBA" id="ARBA00023224"/>
    </source>
</evidence>
<dbReference type="PANTHER" id="PTHR32089:SF112">
    <property type="entry name" value="LYSOZYME-LIKE PROTEIN-RELATED"/>
    <property type="match status" value="1"/>
</dbReference>
<name>A0A1S9NB83_CLOBE</name>
<evidence type="ECO:0000256" key="8">
    <source>
        <dbReference type="ARBA" id="ARBA00029447"/>
    </source>
</evidence>
<dbReference type="InterPro" id="IPR033479">
    <property type="entry name" value="dCache_1"/>
</dbReference>
<dbReference type="CDD" id="cd18774">
    <property type="entry name" value="PDC2_HK_sensor"/>
    <property type="match status" value="1"/>
</dbReference>
<keyword evidence="7 9" id="KW-0807">Transducer</keyword>
<dbReference type="RefSeq" id="WP_078114312.1">
    <property type="nucleotide sequence ID" value="NZ_MWMH01000001.1"/>
</dbReference>
<evidence type="ECO:0000256" key="1">
    <source>
        <dbReference type="ARBA" id="ARBA00004651"/>
    </source>
</evidence>
<dbReference type="Pfam" id="PF00015">
    <property type="entry name" value="MCPsignal"/>
    <property type="match status" value="1"/>
</dbReference>
<dbReference type="SMART" id="SM00283">
    <property type="entry name" value="MA"/>
    <property type="match status" value="1"/>
</dbReference>
<dbReference type="Pfam" id="PF00672">
    <property type="entry name" value="HAMP"/>
    <property type="match status" value="1"/>
</dbReference>
<dbReference type="Gene3D" id="3.30.450.20">
    <property type="entry name" value="PAS domain"/>
    <property type="match status" value="1"/>
</dbReference>
<dbReference type="Proteomes" id="UP000190959">
    <property type="component" value="Unassembled WGS sequence"/>
</dbReference>
<proteinExistence type="inferred from homology"/>
<dbReference type="AlphaFoldDB" id="A0A1S9NB83"/>
<keyword evidence="2" id="KW-1003">Cell membrane</keyword>
<evidence type="ECO:0000256" key="2">
    <source>
        <dbReference type="ARBA" id="ARBA00022475"/>
    </source>
</evidence>
<organism evidence="13 14">
    <name type="scientific">Clostridium beijerinckii</name>
    <name type="common">Clostridium MP</name>
    <dbReference type="NCBI Taxonomy" id="1520"/>
    <lineage>
        <taxon>Bacteria</taxon>
        <taxon>Bacillati</taxon>
        <taxon>Bacillota</taxon>
        <taxon>Clostridia</taxon>
        <taxon>Eubacteriales</taxon>
        <taxon>Clostridiaceae</taxon>
        <taxon>Clostridium</taxon>
    </lineage>
</organism>
<comment type="similarity">
    <text evidence="8">Belongs to the methyl-accepting chemotaxis (MCP) protein family.</text>
</comment>
<sequence length="701" mass="76853">MIKFKKTNNKKRIKNLTNKGKKIFFNYESIIRGSKIKVRLIISYGLLVLIPLLIVGVSAVVQSKSSIDNKISNFSSQIMSQIGVNISSEMDKNSNFAMSIVTEPDFQDYFENGQANDYHKINDLNKLIKSKVGTKNDMTGLGIISVNKEKIGSFSNQLSDDVISKLSDLSSKGKGKFVWSLNKSSSGYKIYASVQMNTLATGKNFGIVIEELDPKLFINLFKDISLGDNSDIFVLDSQGVVILSDESSLIGTEYKDKSIIEKIQEKESAKSKDKSAKIENSFSTSDGNNLVSYAPLSGSDWYVVGVIPYTYINSESNSLTNNTIIIGLVSFMVAMLVALIVSRSISKPLEKLVSLMKKSRDGNLALHIEDSSKDEIGEVISAFNEMVSKISVLIGDVKAITNNVFNNTKIVAQVSEHSCSSSEEIAATMSEIAKGASDQAVSVNEGIDFMSVLSDGINIVSKKTENVWLVLEETQKMKKEAVISVNTLKDKANETNNVSAKIVSDINSLDTNIKDIKEIIELIGSIAEQTNLLALNAAIEAARAGDSGKGFAVVADEVRKLADRSKESSDQINKIINNIENKTRIVVKEASNSRIIIKEQMDAVDGADEAFKVIFEGMNQISYQLKDIVMSINEIVDCKDKTKIAMENISAISEETAATTEQVSFGANGQISEIQKIFEFVEELNSVVEKLNLTINKFIVN</sequence>
<feature type="domain" description="Methyl-accepting transducer" evidence="11">
    <location>
        <begin position="414"/>
        <end position="664"/>
    </location>
</feature>
<evidence type="ECO:0000256" key="6">
    <source>
        <dbReference type="ARBA" id="ARBA00023136"/>
    </source>
</evidence>